<reference evidence="3 4" key="1">
    <citation type="submission" date="2020-03" db="EMBL/GenBank/DDBJ databases">
        <title>Metabolic flexibility allows generalist bacteria to become dominant in a frequently disturbed ecosystem.</title>
        <authorList>
            <person name="Chen Y.-J."/>
            <person name="Leung P.M."/>
            <person name="Bay S.K."/>
            <person name="Hugenholtz P."/>
            <person name="Kessler A.J."/>
            <person name="Shelley G."/>
            <person name="Waite D.W."/>
            <person name="Cook P.L."/>
            <person name="Greening C."/>
        </authorList>
    </citation>
    <scope>NUCLEOTIDE SEQUENCE [LARGE SCALE GENOMIC DNA]</scope>
    <source>
        <strain evidence="3">SS_bin_28</strain>
    </source>
</reference>
<keyword evidence="3" id="KW-0808">Transferase</keyword>
<dbReference type="CDD" id="cd03808">
    <property type="entry name" value="GT4_CapM-like"/>
    <property type="match status" value="1"/>
</dbReference>
<protein>
    <submittedName>
        <fullName evidence="3">Glycosyltransferase family 4 protein</fullName>
    </submittedName>
</protein>
<feature type="domain" description="Glycosyl transferase family 1" evidence="1">
    <location>
        <begin position="227"/>
        <end position="390"/>
    </location>
</feature>
<evidence type="ECO:0000259" key="2">
    <source>
        <dbReference type="Pfam" id="PF13439"/>
    </source>
</evidence>
<accession>A0A7Y2H2X8</accession>
<dbReference type="AlphaFoldDB" id="A0A7Y2H2X8"/>
<evidence type="ECO:0000259" key="1">
    <source>
        <dbReference type="Pfam" id="PF00534"/>
    </source>
</evidence>
<dbReference type="EMBL" id="JABDJR010000486">
    <property type="protein sequence ID" value="NNF07490.1"/>
    <property type="molecule type" value="Genomic_DNA"/>
</dbReference>
<gene>
    <name evidence="3" type="ORF">HKN21_12080</name>
</gene>
<dbReference type="PANTHER" id="PTHR12526">
    <property type="entry name" value="GLYCOSYLTRANSFERASE"/>
    <property type="match status" value="1"/>
</dbReference>
<dbReference type="InterPro" id="IPR028098">
    <property type="entry name" value="Glyco_trans_4-like_N"/>
</dbReference>
<dbReference type="PANTHER" id="PTHR12526:SF630">
    <property type="entry name" value="GLYCOSYLTRANSFERASE"/>
    <property type="match status" value="1"/>
</dbReference>
<feature type="domain" description="Glycosyltransferase subfamily 4-like N-terminal" evidence="2">
    <location>
        <begin position="45"/>
        <end position="214"/>
    </location>
</feature>
<dbReference type="Pfam" id="PF00534">
    <property type="entry name" value="Glycos_transf_1"/>
    <property type="match status" value="1"/>
</dbReference>
<dbReference type="GO" id="GO:0016757">
    <property type="term" value="F:glycosyltransferase activity"/>
    <property type="evidence" value="ECO:0007669"/>
    <property type="project" value="InterPro"/>
</dbReference>
<organism evidence="3 4">
    <name type="scientific">Eiseniibacteriota bacterium</name>
    <dbReference type="NCBI Taxonomy" id="2212470"/>
    <lineage>
        <taxon>Bacteria</taxon>
        <taxon>Candidatus Eiseniibacteriota</taxon>
    </lineage>
</organism>
<evidence type="ECO:0000313" key="4">
    <source>
        <dbReference type="Proteomes" id="UP000547674"/>
    </source>
</evidence>
<dbReference type="InterPro" id="IPR001296">
    <property type="entry name" value="Glyco_trans_1"/>
</dbReference>
<proteinExistence type="predicted"/>
<dbReference type="Proteomes" id="UP000547674">
    <property type="component" value="Unassembled WGS sequence"/>
</dbReference>
<sequence>MDKVMERVSVSQNGNAVTTANAKPLHLLSPQKRIKVLHLITRLSIGGAQENTMLTAGFLDKDRFDVEVWCGPQCDEGDSLLAEFNRLGIKLAVLPELVREVNPVKDAVALAKLARRIKKSKFDVVHTHSSKAGIIGRLAAAAAGVPAIVHTVHGWSFHDWMNPLARRVYIGLEKMVEPKTQKLITVSDRDTRKGLVAGVGSSDKYTTIHSGIEVWRFSDGASDPNSIRSELGLAPDTLIVGTVSRLAPQKNPSAFVRMAAELHKRFPDVHFLYVGDGPLRPEIEKEIQEHGLESHLHLLGARRDIPEITHAIDIFVLTSLWEGLPRVFPQAMAAGKPIVATRVDGAPEAIEDAKNGYLVEVHDHKTLVDRVGGLIQNPNLRLEFGARGRDRVYPDFCATRMTEQISDVYDQILIGKQHSKA</sequence>
<evidence type="ECO:0000313" key="3">
    <source>
        <dbReference type="EMBL" id="NNF07490.1"/>
    </source>
</evidence>
<dbReference type="SUPFAM" id="SSF53756">
    <property type="entry name" value="UDP-Glycosyltransferase/glycogen phosphorylase"/>
    <property type="match status" value="1"/>
</dbReference>
<dbReference type="Pfam" id="PF13439">
    <property type="entry name" value="Glyco_transf_4"/>
    <property type="match status" value="1"/>
</dbReference>
<name>A0A7Y2H2X8_UNCEI</name>
<comment type="caution">
    <text evidence="3">The sequence shown here is derived from an EMBL/GenBank/DDBJ whole genome shotgun (WGS) entry which is preliminary data.</text>
</comment>
<dbReference type="Gene3D" id="3.40.50.2000">
    <property type="entry name" value="Glycogen Phosphorylase B"/>
    <property type="match status" value="2"/>
</dbReference>